<gene>
    <name evidence="2" type="ORF">PUN28_007821</name>
</gene>
<accession>A0AAW2FWR6</accession>
<feature type="compositionally biased region" description="Basic and acidic residues" evidence="1">
    <location>
        <begin position="135"/>
        <end position="145"/>
    </location>
</feature>
<comment type="caution">
    <text evidence="2">The sequence shown here is derived from an EMBL/GenBank/DDBJ whole genome shotgun (WGS) entry which is preliminary data.</text>
</comment>
<feature type="region of interest" description="Disordered" evidence="1">
    <location>
        <begin position="115"/>
        <end position="160"/>
    </location>
</feature>
<organism evidence="2 3">
    <name type="scientific">Cardiocondyla obscurior</name>
    <dbReference type="NCBI Taxonomy" id="286306"/>
    <lineage>
        <taxon>Eukaryota</taxon>
        <taxon>Metazoa</taxon>
        <taxon>Ecdysozoa</taxon>
        <taxon>Arthropoda</taxon>
        <taxon>Hexapoda</taxon>
        <taxon>Insecta</taxon>
        <taxon>Pterygota</taxon>
        <taxon>Neoptera</taxon>
        <taxon>Endopterygota</taxon>
        <taxon>Hymenoptera</taxon>
        <taxon>Apocrita</taxon>
        <taxon>Aculeata</taxon>
        <taxon>Formicoidea</taxon>
        <taxon>Formicidae</taxon>
        <taxon>Myrmicinae</taxon>
        <taxon>Cardiocondyla</taxon>
    </lineage>
</organism>
<evidence type="ECO:0000313" key="3">
    <source>
        <dbReference type="Proteomes" id="UP001430953"/>
    </source>
</evidence>
<evidence type="ECO:0000256" key="1">
    <source>
        <dbReference type="SAM" id="MobiDB-lite"/>
    </source>
</evidence>
<evidence type="ECO:0000313" key="2">
    <source>
        <dbReference type="EMBL" id="KAL0119645.1"/>
    </source>
</evidence>
<dbReference type="EMBL" id="JADYXP020000007">
    <property type="protein sequence ID" value="KAL0119645.1"/>
    <property type="molecule type" value="Genomic_DNA"/>
</dbReference>
<dbReference type="AlphaFoldDB" id="A0AAW2FWR6"/>
<protein>
    <submittedName>
        <fullName evidence="2">Uncharacterized protein</fullName>
    </submittedName>
</protein>
<dbReference type="Proteomes" id="UP001430953">
    <property type="component" value="Unassembled WGS sequence"/>
</dbReference>
<keyword evidence="3" id="KW-1185">Reference proteome</keyword>
<name>A0AAW2FWR6_9HYME</name>
<proteinExistence type="predicted"/>
<sequence length="160" mass="18593">MTPSARHKSRRLDLLFRDLREIDRFRYSPHNWAQRAKWTPSVPLTSVIGERPLRRKRERERKEAGDQRYLIIINFCYCVNLRVRERIGKKKTDTGSPDDLMVSLNMDLPVGALTRRSSRRSKSCGNSSQLPLNGGKEKDRGRENDVAAINVQNKRAADRF</sequence>
<reference evidence="2 3" key="1">
    <citation type="submission" date="2023-03" db="EMBL/GenBank/DDBJ databases">
        <title>High recombination rates correlate with genetic variation in Cardiocondyla obscurior ants.</title>
        <authorList>
            <person name="Errbii M."/>
        </authorList>
    </citation>
    <scope>NUCLEOTIDE SEQUENCE [LARGE SCALE GENOMIC DNA]</scope>
    <source>
        <strain evidence="2">Alpha-2009</strain>
        <tissue evidence="2">Whole body</tissue>
    </source>
</reference>